<accession>A0A1T4YPG0</accession>
<dbReference type="PANTHER" id="PTHR43244:SF1">
    <property type="entry name" value="5,10-METHYLENETETRAHYDROMETHANOPTERIN REDUCTASE"/>
    <property type="match status" value="1"/>
</dbReference>
<organism evidence="3 4">
    <name type="scientific">Aeromicrobium choanae</name>
    <dbReference type="NCBI Taxonomy" id="1736691"/>
    <lineage>
        <taxon>Bacteria</taxon>
        <taxon>Bacillati</taxon>
        <taxon>Actinomycetota</taxon>
        <taxon>Actinomycetes</taxon>
        <taxon>Propionibacteriales</taxon>
        <taxon>Nocardioidaceae</taxon>
        <taxon>Aeromicrobium</taxon>
    </lineage>
</organism>
<dbReference type="InterPro" id="IPR011251">
    <property type="entry name" value="Luciferase-like_dom"/>
</dbReference>
<dbReference type="Proteomes" id="UP000191040">
    <property type="component" value="Chromosome I"/>
</dbReference>
<name>A0A1T4YPG0_9ACTN</name>
<dbReference type="EMBL" id="LT796768">
    <property type="protein sequence ID" value="SKB03610.1"/>
    <property type="molecule type" value="Genomic_DNA"/>
</dbReference>
<dbReference type="InterPro" id="IPR050564">
    <property type="entry name" value="F420-G6PD/mer"/>
</dbReference>
<sequence length="326" mass="35268">MSLSIGCTLMCEQSPPTKLVKYAQTAEEVGFPFAVMSDHFNPWLDEQGHSPNAWVTLGAVANATQTLELMTYVTCPIGRYHPTVVAQQAATLGVLSEGRFSLGLGAGENLNEHVIGEGWNPVNVRHERFAEALQIISELLDGGYVNFVGDHYRVDSAKLWDLPETRVPIGVAVSGLQSIEIAAPWGDFMIAVEPDGDAVKAFDEATTAKKPARKVGQLPISWDSDQDKALTRAHEQFRWFAGGWKVNAELPGPSAFDAATQFVRPEDVAGQIPCGNDIDAVLEAVRPFAEAGFTDLALLQIGDEGQDQFFEAAPEILAALKQEFGA</sequence>
<dbReference type="NCBIfam" id="TIGR03557">
    <property type="entry name" value="F420_G6P_family"/>
    <property type="match status" value="1"/>
</dbReference>
<proteinExistence type="predicted"/>
<dbReference type="OrthoDB" id="180193at2"/>
<dbReference type="SUPFAM" id="SSF51679">
    <property type="entry name" value="Bacterial luciferase-like"/>
    <property type="match status" value="1"/>
</dbReference>
<evidence type="ECO:0000313" key="4">
    <source>
        <dbReference type="Proteomes" id="UP000191040"/>
    </source>
</evidence>
<evidence type="ECO:0000313" key="3">
    <source>
        <dbReference type="EMBL" id="SKB03610.1"/>
    </source>
</evidence>
<dbReference type="GO" id="GO:0016705">
    <property type="term" value="F:oxidoreductase activity, acting on paired donors, with incorporation or reduction of molecular oxygen"/>
    <property type="evidence" value="ECO:0007669"/>
    <property type="project" value="InterPro"/>
</dbReference>
<dbReference type="AlphaFoldDB" id="A0A1T4YPG0"/>
<dbReference type="Pfam" id="PF00296">
    <property type="entry name" value="Bac_luciferase"/>
    <property type="match status" value="1"/>
</dbReference>
<keyword evidence="1" id="KW-0560">Oxidoreductase</keyword>
<keyword evidence="4" id="KW-1185">Reference proteome</keyword>
<dbReference type="STRING" id="1736691.SAMN06295964_0293"/>
<dbReference type="InterPro" id="IPR036661">
    <property type="entry name" value="Luciferase-like_sf"/>
</dbReference>
<evidence type="ECO:0000259" key="2">
    <source>
        <dbReference type="Pfam" id="PF00296"/>
    </source>
</evidence>
<protein>
    <submittedName>
        <fullName evidence="3">F420-dependent oxidoreductase, G6PDH family</fullName>
    </submittedName>
</protein>
<evidence type="ECO:0000256" key="1">
    <source>
        <dbReference type="ARBA" id="ARBA00023002"/>
    </source>
</evidence>
<reference evidence="4" key="1">
    <citation type="submission" date="2017-02" db="EMBL/GenBank/DDBJ databases">
        <authorList>
            <person name="Varghese N."/>
            <person name="Submissions S."/>
        </authorList>
    </citation>
    <scope>NUCLEOTIDE SEQUENCE [LARGE SCALE GENOMIC DNA]</scope>
    <source>
        <strain evidence="4">9H-4</strain>
    </source>
</reference>
<dbReference type="Gene3D" id="3.20.20.30">
    <property type="entry name" value="Luciferase-like domain"/>
    <property type="match status" value="1"/>
</dbReference>
<dbReference type="RefSeq" id="WP_078698496.1">
    <property type="nucleotide sequence ID" value="NZ_LT796768.1"/>
</dbReference>
<dbReference type="InterPro" id="IPR019945">
    <property type="entry name" value="F420_G6P_DH-rel"/>
</dbReference>
<feature type="domain" description="Luciferase-like" evidence="2">
    <location>
        <begin position="13"/>
        <end position="294"/>
    </location>
</feature>
<gene>
    <name evidence="3" type="ORF">SAMN06295964_0293</name>
</gene>
<dbReference type="CDD" id="cd01097">
    <property type="entry name" value="Tetrahydromethanopterin_reductase"/>
    <property type="match status" value="1"/>
</dbReference>
<dbReference type="PANTHER" id="PTHR43244">
    <property type="match status" value="1"/>
</dbReference>